<name>A0A087UEK1_STEMI</name>
<dbReference type="PANTHER" id="PTHR43674:SF2">
    <property type="entry name" value="BETA-UREIDOPROPIONASE"/>
    <property type="match status" value="1"/>
</dbReference>
<keyword evidence="4" id="KW-1185">Reference proteome</keyword>
<dbReference type="PANTHER" id="PTHR43674">
    <property type="entry name" value="NITRILASE C965.09-RELATED"/>
    <property type="match status" value="1"/>
</dbReference>
<organism evidence="3 4">
    <name type="scientific">Stegodyphus mimosarum</name>
    <name type="common">African social velvet spider</name>
    <dbReference type="NCBI Taxonomy" id="407821"/>
    <lineage>
        <taxon>Eukaryota</taxon>
        <taxon>Metazoa</taxon>
        <taxon>Ecdysozoa</taxon>
        <taxon>Arthropoda</taxon>
        <taxon>Chelicerata</taxon>
        <taxon>Arachnida</taxon>
        <taxon>Araneae</taxon>
        <taxon>Araneomorphae</taxon>
        <taxon>Entelegynae</taxon>
        <taxon>Eresoidea</taxon>
        <taxon>Eresidae</taxon>
        <taxon>Stegodyphus</taxon>
    </lineage>
</organism>
<dbReference type="PROSITE" id="PS50263">
    <property type="entry name" value="CN_HYDROLASE"/>
    <property type="match status" value="1"/>
</dbReference>
<dbReference type="SUPFAM" id="SSF56317">
    <property type="entry name" value="Carbon-nitrogen hydrolase"/>
    <property type="match status" value="1"/>
</dbReference>
<evidence type="ECO:0000256" key="1">
    <source>
        <dbReference type="ARBA" id="ARBA00022801"/>
    </source>
</evidence>
<dbReference type="GO" id="GO:0033396">
    <property type="term" value="P:beta-alanine biosynthetic process via 3-ureidopropionate"/>
    <property type="evidence" value="ECO:0007669"/>
    <property type="project" value="TreeGrafter"/>
</dbReference>
<dbReference type="EMBL" id="KK119475">
    <property type="protein sequence ID" value="KFM75790.1"/>
    <property type="molecule type" value="Genomic_DNA"/>
</dbReference>
<proteinExistence type="predicted"/>
<gene>
    <name evidence="3" type="ORF">X975_11849</name>
</gene>
<evidence type="ECO:0000313" key="3">
    <source>
        <dbReference type="EMBL" id="KFM75790.1"/>
    </source>
</evidence>
<dbReference type="AlphaFoldDB" id="A0A087UEK1"/>
<keyword evidence="1" id="KW-0378">Hydrolase</keyword>
<protein>
    <submittedName>
        <fullName evidence="3">Beta-ureidopropionase</fullName>
    </submittedName>
</protein>
<dbReference type="Proteomes" id="UP000054359">
    <property type="component" value="Unassembled WGS sequence"/>
</dbReference>
<dbReference type="Pfam" id="PF00795">
    <property type="entry name" value="CN_hydrolase"/>
    <property type="match status" value="1"/>
</dbReference>
<dbReference type="InterPro" id="IPR003010">
    <property type="entry name" value="C-N_Hydrolase"/>
</dbReference>
<feature type="domain" description="CN hydrolase" evidence="2">
    <location>
        <begin position="73"/>
        <end position="307"/>
    </location>
</feature>
<dbReference type="Gene3D" id="3.60.110.10">
    <property type="entry name" value="Carbon-nitrogen hydrolase"/>
    <property type="match status" value="1"/>
</dbReference>
<accession>A0A087UEK1</accession>
<evidence type="ECO:0000313" key="4">
    <source>
        <dbReference type="Proteomes" id="UP000054359"/>
    </source>
</evidence>
<dbReference type="InterPro" id="IPR050345">
    <property type="entry name" value="Aliph_Amidase/BUP"/>
</dbReference>
<sequence>MARWDHLDSLESILEKHIPGDDLSYVKHVLYGKELSKLDFPDEALKSANEKNVDLKGFKFDAEPESIREPRIVHVGIIQNAIVAPTDAPIPKQREAIHERIKEIVEIAAQCNVNIICFQEAWTMPFAFCTREKYPWVEFAEEAETGPTTKFCCELAKKHNMVIVSPILERDETYGDVLWNTAVIILETGEVMGKTRKNHIPRVGDFNESTYYMESELGHPVFATRFGKIAVNICYGRHHPQNWMVYGINGAEIVFNPSATIDELSEPLWPVEARCAAIANSYFTCAINRVGTELFPNVFTSGNGKPA</sequence>
<dbReference type="OMA" id="AHADFGH"/>
<feature type="non-terminal residue" evidence="3">
    <location>
        <position position="307"/>
    </location>
</feature>
<evidence type="ECO:0000259" key="2">
    <source>
        <dbReference type="PROSITE" id="PS50263"/>
    </source>
</evidence>
<dbReference type="STRING" id="407821.A0A087UEK1"/>
<dbReference type="GO" id="GO:0003837">
    <property type="term" value="F:beta-ureidopropionase activity"/>
    <property type="evidence" value="ECO:0007669"/>
    <property type="project" value="TreeGrafter"/>
</dbReference>
<reference evidence="3 4" key="1">
    <citation type="submission" date="2013-11" db="EMBL/GenBank/DDBJ databases">
        <title>Genome sequencing of Stegodyphus mimosarum.</title>
        <authorList>
            <person name="Bechsgaard J."/>
        </authorList>
    </citation>
    <scope>NUCLEOTIDE SEQUENCE [LARGE SCALE GENOMIC DNA]</scope>
</reference>
<dbReference type="InterPro" id="IPR036526">
    <property type="entry name" value="C-N_Hydrolase_sf"/>
</dbReference>
<dbReference type="OrthoDB" id="412018at2759"/>